<dbReference type="InterPro" id="IPR027370">
    <property type="entry name" value="Znf-RING_euk"/>
</dbReference>
<organism evidence="7 8">
    <name type="scientific">Thamnophis sirtalis</name>
    <dbReference type="NCBI Taxonomy" id="35019"/>
    <lineage>
        <taxon>Eukaryota</taxon>
        <taxon>Metazoa</taxon>
        <taxon>Chordata</taxon>
        <taxon>Craniata</taxon>
        <taxon>Vertebrata</taxon>
        <taxon>Euteleostomi</taxon>
        <taxon>Lepidosauria</taxon>
        <taxon>Squamata</taxon>
        <taxon>Bifurcata</taxon>
        <taxon>Unidentata</taxon>
        <taxon>Episquamata</taxon>
        <taxon>Toxicofera</taxon>
        <taxon>Serpentes</taxon>
        <taxon>Colubroidea</taxon>
        <taxon>Colubridae</taxon>
        <taxon>Natricinae</taxon>
        <taxon>Thamnophis</taxon>
    </lineage>
</organism>
<dbReference type="GO" id="GO:0061630">
    <property type="term" value="F:ubiquitin protein ligase activity"/>
    <property type="evidence" value="ECO:0007669"/>
    <property type="project" value="TreeGrafter"/>
</dbReference>
<evidence type="ECO:0000256" key="4">
    <source>
        <dbReference type="PROSITE-ProRule" id="PRU00175"/>
    </source>
</evidence>
<name>A0A6I9Z3S6_9SAUR</name>
<evidence type="ECO:0000313" key="8">
    <source>
        <dbReference type="RefSeq" id="XP_013930515.1"/>
    </source>
</evidence>
<dbReference type="Gene3D" id="3.30.40.10">
    <property type="entry name" value="Zinc/RING finger domain, C3HC4 (zinc finger)"/>
    <property type="match status" value="1"/>
</dbReference>
<dbReference type="PROSITE" id="PS50089">
    <property type="entry name" value="ZF_RING_2"/>
    <property type="match status" value="1"/>
</dbReference>
<keyword evidence="1" id="KW-0479">Metal-binding</keyword>
<dbReference type="GeneID" id="106556075"/>
<dbReference type="OrthoDB" id="252722at2759"/>
<dbReference type="Pfam" id="PF13445">
    <property type="entry name" value="zf-RING_UBOX"/>
    <property type="match status" value="1"/>
</dbReference>
<gene>
    <name evidence="8" type="primary">RNF183</name>
</gene>
<dbReference type="InterPro" id="IPR051435">
    <property type="entry name" value="RING_finger_E3_ubiq-ligases"/>
</dbReference>
<evidence type="ECO:0000256" key="2">
    <source>
        <dbReference type="ARBA" id="ARBA00022771"/>
    </source>
</evidence>
<dbReference type="SUPFAM" id="SSF57850">
    <property type="entry name" value="RING/U-box"/>
    <property type="match status" value="1"/>
</dbReference>
<evidence type="ECO:0000256" key="3">
    <source>
        <dbReference type="ARBA" id="ARBA00022833"/>
    </source>
</evidence>
<feature type="domain" description="RING-type" evidence="6">
    <location>
        <begin position="15"/>
        <end position="62"/>
    </location>
</feature>
<keyword evidence="5" id="KW-1133">Transmembrane helix</keyword>
<dbReference type="RefSeq" id="XP_013930515.1">
    <property type="nucleotide sequence ID" value="XM_014075040.1"/>
</dbReference>
<keyword evidence="7" id="KW-1185">Reference proteome</keyword>
<protein>
    <submittedName>
        <fullName evidence="8">RING finger protein 183</fullName>
    </submittedName>
</protein>
<evidence type="ECO:0000256" key="5">
    <source>
        <dbReference type="SAM" id="Phobius"/>
    </source>
</evidence>
<dbReference type="SMART" id="SM00184">
    <property type="entry name" value="RING"/>
    <property type="match status" value="1"/>
</dbReference>
<evidence type="ECO:0000256" key="1">
    <source>
        <dbReference type="ARBA" id="ARBA00022723"/>
    </source>
</evidence>
<reference evidence="8" key="1">
    <citation type="submission" date="2025-08" db="UniProtKB">
        <authorList>
            <consortium name="RefSeq"/>
        </authorList>
    </citation>
    <scope>IDENTIFICATION</scope>
    <source>
        <tissue evidence="8">Skeletal muscle</tissue>
    </source>
</reference>
<accession>A0A6I9Z3S6</accession>
<keyword evidence="2 4" id="KW-0863">Zinc-finger</keyword>
<proteinExistence type="predicted"/>
<keyword evidence="5" id="KW-0472">Membrane</keyword>
<dbReference type="InterPro" id="IPR001841">
    <property type="entry name" value="Znf_RING"/>
</dbReference>
<dbReference type="KEGG" id="tsr:106556075"/>
<dbReference type="GO" id="GO:0016567">
    <property type="term" value="P:protein ubiquitination"/>
    <property type="evidence" value="ECO:0007669"/>
    <property type="project" value="TreeGrafter"/>
</dbReference>
<dbReference type="InterPro" id="IPR013083">
    <property type="entry name" value="Znf_RING/FYVE/PHD"/>
</dbReference>
<dbReference type="PANTHER" id="PTHR22791">
    <property type="entry name" value="RING-TYPE DOMAIN-CONTAINING PROTEIN"/>
    <property type="match status" value="1"/>
</dbReference>
<feature type="transmembrane region" description="Helical" evidence="5">
    <location>
        <begin position="165"/>
        <end position="186"/>
    </location>
</feature>
<dbReference type="CTD" id="138065"/>
<evidence type="ECO:0000313" key="7">
    <source>
        <dbReference type="Proteomes" id="UP000504617"/>
    </source>
</evidence>
<dbReference type="Proteomes" id="UP000504617">
    <property type="component" value="Unplaced"/>
</dbReference>
<dbReference type="AlphaFoldDB" id="A0A6I9Z3S6"/>
<sequence length="195" mass="22147">MAKNVHQEPSLVSECPVCWNAYNNIFRTPKLLRCGHSFCIECLAHLSLIAATQNQLPCPLCRCLTLLPANQQVTELPTDVALLHKLGLEPNHIILEGRQLCLKEQRKTRYFLRQPRVYTLDLGLDPELGTQPYPESPQPATVASTPTVPQRSLLRECTRNPHLRIFTYLMVIILSVTLLLVFSIFWTKNFFPGLG</sequence>
<keyword evidence="5" id="KW-0812">Transmembrane</keyword>
<dbReference type="PANTHER" id="PTHR22791:SF7">
    <property type="entry name" value="E3 UBIQUITIN-PROTEIN LIGASE RNF183"/>
    <property type="match status" value="1"/>
</dbReference>
<dbReference type="GO" id="GO:0008270">
    <property type="term" value="F:zinc ion binding"/>
    <property type="evidence" value="ECO:0007669"/>
    <property type="project" value="UniProtKB-KW"/>
</dbReference>
<dbReference type="PROSITE" id="PS00518">
    <property type="entry name" value="ZF_RING_1"/>
    <property type="match status" value="1"/>
</dbReference>
<dbReference type="InterPro" id="IPR017907">
    <property type="entry name" value="Znf_RING_CS"/>
</dbReference>
<evidence type="ECO:0000259" key="6">
    <source>
        <dbReference type="PROSITE" id="PS50089"/>
    </source>
</evidence>
<keyword evidence="3" id="KW-0862">Zinc</keyword>